<proteinExistence type="predicted"/>
<reference evidence="2" key="1">
    <citation type="submission" date="2016-06" db="UniProtKB">
        <authorList>
            <consortium name="WormBaseParasite"/>
        </authorList>
    </citation>
    <scope>IDENTIFICATION</scope>
</reference>
<sequence length="90" mass="10575">LFIFNVNQLVGFFLLIQHSKVNCIFSIPYIKNPLVLQLVYLYDAVWVQYANVHLLCLQLGNLLIAHIYYVRITVLLIFSYIVSLHRHVVE</sequence>
<evidence type="ECO:0000256" key="1">
    <source>
        <dbReference type="SAM" id="Phobius"/>
    </source>
</evidence>
<organism evidence="2">
    <name type="scientific">Schistosoma curassoni</name>
    <dbReference type="NCBI Taxonomy" id="6186"/>
    <lineage>
        <taxon>Eukaryota</taxon>
        <taxon>Metazoa</taxon>
        <taxon>Spiralia</taxon>
        <taxon>Lophotrochozoa</taxon>
        <taxon>Platyhelminthes</taxon>
        <taxon>Trematoda</taxon>
        <taxon>Digenea</taxon>
        <taxon>Strigeidida</taxon>
        <taxon>Schistosomatoidea</taxon>
        <taxon>Schistosomatidae</taxon>
        <taxon>Schistosoma</taxon>
    </lineage>
</organism>
<feature type="transmembrane region" description="Helical" evidence="1">
    <location>
        <begin position="63"/>
        <end position="82"/>
    </location>
</feature>
<name>A0A183KIV0_9TREM</name>
<evidence type="ECO:0000313" key="2">
    <source>
        <dbReference type="WBParaSite" id="SCUD_0001495901-mRNA-1"/>
    </source>
</evidence>
<protein>
    <submittedName>
        <fullName evidence="2">Ovule protein</fullName>
    </submittedName>
</protein>
<accession>A0A183KIV0</accession>
<dbReference type="WBParaSite" id="SCUD_0001495901-mRNA-1">
    <property type="protein sequence ID" value="SCUD_0001495901-mRNA-1"/>
    <property type="gene ID" value="SCUD_0001495901"/>
</dbReference>
<keyword evidence="1" id="KW-0472">Membrane</keyword>
<keyword evidence="1" id="KW-0812">Transmembrane</keyword>
<keyword evidence="1" id="KW-1133">Transmembrane helix</keyword>
<dbReference type="AlphaFoldDB" id="A0A183KIV0"/>